<comment type="caution">
    <text evidence="3">The sequence shown here is derived from an EMBL/GenBank/DDBJ whole genome shotgun (WGS) entry which is preliminary data.</text>
</comment>
<dbReference type="CDD" id="cd06222">
    <property type="entry name" value="RNase_H_like"/>
    <property type="match status" value="1"/>
</dbReference>
<feature type="transmembrane region" description="Helical" evidence="1">
    <location>
        <begin position="20"/>
        <end position="37"/>
    </location>
</feature>
<evidence type="ECO:0000259" key="2">
    <source>
        <dbReference type="Pfam" id="PF13456"/>
    </source>
</evidence>
<dbReference type="GO" id="GO:0004523">
    <property type="term" value="F:RNA-DNA hybrid ribonuclease activity"/>
    <property type="evidence" value="ECO:0007669"/>
    <property type="project" value="InterPro"/>
</dbReference>
<keyword evidence="4" id="KW-1185">Reference proteome</keyword>
<dbReference type="GO" id="GO:0003676">
    <property type="term" value="F:nucleic acid binding"/>
    <property type="evidence" value="ECO:0007669"/>
    <property type="project" value="InterPro"/>
</dbReference>
<reference evidence="3" key="1">
    <citation type="journal article" date="2023" name="Plant J.">
        <title>Genome sequences and population genomics provide insights into the demographic history, inbreeding, and mutation load of two 'living fossil' tree species of Dipteronia.</title>
        <authorList>
            <person name="Feng Y."/>
            <person name="Comes H.P."/>
            <person name="Chen J."/>
            <person name="Zhu S."/>
            <person name="Lu R."/>
            <person name="Zhang X."/>
            <person name="Li P."/>
            <person name="Qiu J."/>
            <person name="Olsen K.M."/>
            <person name="Qiu Y."/>
        </authorList>
    </citation>
    <scope>NUCLEOTIDE SEQUENCE</scope>
    <source>
        <strain evidence="3">KIB01</strain>
    </source>
</reference>
<dbReference type="Proteomes" id="UP001280121">
    <property type="component" value="Unassembled WGS sequence"/>
</dbReference>
<dbReference type="PANTHER" id="PTHR33033:SF109">
    <property type="entry name" value="PROTEIN, PUTATIVE-RELATED"/>
    <property type="match status" value="1"/>
</dbReference>
<dbReference type="InterPro" id="IPR002156">
    <property type="entry name" value="RNaseH_domain"/>
</dbReference>
<sequence length="296" mass="32724">MEHRMAPWKRKFLNKRGRLVLIKAVLASIPAYYLSIFKLPSGVARTIEKLQPNSNSKTMLRCGMKIVIGNGNRSSFWDINTGARGCLREACPRIFDLFSRKEGNLAEFGKWQDYNCVWQGVCPPKIEIFLWQLLRGRRSLGPFGRLEIIWCFVTRRLRFIKLPIPSSFVWLGGLSTMGKAIVTLFPICFSTLERVALCLIKLKAEGPSSWTPPHACALKFNVDGSASGAPGNAGIRGVLRNSSGLMLGMFSLYVGSGDSRMAEMLAIHKAISLCAHSIALIGKEIDIVSDSAEAVS</sequence>
<dbReference type="Gene3D" id="3.30.420.10">
    <property type="entry name" value="Ribonuclease H-like superfamily/Ribonuclease H"/>
    <property type="match status" value="1"/>
</dbReference>
<dbReference type="Pfam" id="PF13456">
    <property type="entry name" value="RVT_3"/>
    <property type="match status" value="1"/>
</dbReference>
<dbReference type="AlphaFoldDB" id="A0AAE0CL25"/>
<feature type="domain" description="RNase H type-1" evidence="2">
    <location>
        <begin position="221"/>
        <end position="293"/>
    </location>
</feature>
<proteinExistence type="predicted"/>
<evidence type="ECO:0000256" key="1">
    <source>
        <dbReference type="SAM" id="Phobius"/>
    </source>
</evidence>
<name>A0AAE0CL25_9ROSI</name>
<dbReference type="InterPro" id="IPR012337">
    <property type="entry name" value="RNaseH-like_sf"/>
</dbReference>
<dbReference type="EMBL" id="JANJYI010000003">
    <property type="protein sequence ID" value="KAK2655120.1"/>
    <property type="molecule type" value="Genomic_DNA"/>
</dbReference>
<dbReference type="InterPro" id="IPR036397">
    <property type="entry name" value="RNaseH_sf"/>
</dbReference>
<evidence type="ECO:0000313" key="3">
    <source>
        <dbReference type="EMBL" id="KAK2655120.1"/>
    </source>
</evidence>
<dbReference type="InterPro" id="IPR044730">
    <property type="entry name" value="RNase_H-like_dom_plant"/>
</dbReference>
<gene>
    <name evidence="3" type="ORF">Ddye_008172</name>
</gene>
<keyword evidence="1" id="KW-0812">Transmembrane</keyword>
<evidence type="ECO:0000313" key="4">
    <source>
        <dbReference type="Proteomes" id="UP001280121"/>
    </source>
</evidence>
<protein>
    <recommendedName>
        <fullName evidence="2">RNase H type-1 domain-containing protein</fullName>
    </recommendedName>
</protein>
<keyword evidence="1" id="KW-0472">Membrane</keyword>
<organism evidence="3 4">
    <name type="scientific">Dipteronia dyeriana</name>
    <dbReference type="NCBI Taxonomy" id="168575"/>
    <lineage>
        <taxon>Eukaryota</taxon>
        <taxon>Viridiplantae</taxon>
        <taxon>Streptophyta</taxon>
        <taxon>Embryophyta</taxon>
        <taxon>Tracheophyta</taxon>
        <taxon>Spermatophyta</taxon>
        <taxon>Magnoliopsida</taxon>
        <taxon>eudicotyledons</taxon>
        <taxon>Gunneridae</taxon>
        <taxon>Pentapetalae</taxon>
        <taxon>rosids</taxon>
        <taxon>malvids</taxon>
        <taxon>Sapindales</taxon>
        <taxon>Sapindaceae</taxon>
        <taxon>Hippocastanoideae</taxon>
        <taxon>Acereae</taxon>
        <taxon>Dipteronia</taxon>
    </lineage>
</organism>
<accession>A0AAE0CL25</accession>
<dbReference type="PANTHER" id="PTHR33033">
    <property type="entry name" value="POLYNUCLEOTIDYL TRANSFERASE, RIBONUCLEASE H-LIKE SUPERFAMILY PROTEIN-RELATED"/>
    <property type="match status" value="1"/>
</dbReference>
<keyword evidence="1" id="KW-1133">Transmembrane helix</keyword>
<dbReference type="SUPFAM" id="SSF53098">
    <property type="entry name" value="Ribonuclease H-like"/>
    <property type="match status" value="1"/>
</dbReference>